<feature type="transmembrane region" description="Helical" evidence="7">
    <location>
        <begin position="287"/>
        <end position="308"/>
    </location>
</feature>
<keyword evidence="7" id="KW-0472">Membrane</keyword>
<keyword evidence="7" id="KW-1133">Transmembrane helix</keyword>
<dbReference type="CDD" id="cd00082">
    <property type="entry name" value="HisKA"/>
    <property type="match status" value="1"/>
</dbReference>
<comment type="caution">
    <text evidence="11">The sequence shown here is derived from an EMBL/GenBank/DDBJ whole genome shotgun (WGS) entry which is preliminary data.</text>
</comment>
<accession>A0A972FJ19</accession>
<dbReference type="PRINTS" id="PR00344">
    <property type="entry name" value="BCTRLSENSOR"/>
</dbReference>
<feature type="transmembrane region" description="Helical" evidence="7">
    <location>
        <begin position="201"/>
        <end position="218"/>
    </location>
</feature>
<feature type="signal peptide" evidence="8">
    <location>
        <begin position="1"/>
        <end position="31"/>
    </location>
</feature>
<evidence type="ECO:0000259" key="9">
    <source>
        <dbReference type="PROSITE" id="PS50109"/>
    </source>
</evidence>
<dbReference type="InterPro" id="IPR005467">
    <property type="entry name" value="His_kinase_dom"/>
</dbReference>
<dbReference type="SUPFAM" id="SSF55874">
    <property type="entry name" value="ATPase domain of HSP90 chaperone/DNA topoisomerase II/histidine kinase"/>
    <property type="match status" value="1"/>
</dbReference>
<dbReference type="Gene3D" id="1.10.287.130">
    <property type="match status" value="1"/>
</dbReference>
<dbReference type="SUPFAM" id="SSF47384">
    <property type="entry name" value="Homodimeric domain of signal transducing histidine kinase"/>
    <property type="match status" value="1"/>
</dbReference>
<dbReference type="GO" id="GO:0005886">
    <property type="term" value="C:plasma membrane"/>
    <property type="evidence" value="ECO:0007669"/>
    <property type="project" value="TreeGrafter"/>
</dbReference>
<dbReference type="GO" id="GO:0009927">
    <property type="term" value="F:histidine phosphotransfer kinase activity"/>
    <property type="evidence" value="ECO:0007669"/>
    <property type="project" value="TreeGrafter"/>
</dbReference>
<feature type="transmembrane region" description="Helical" evidence="7">
    <location>
        <begin position="256"/>
        <end position="280"/>
    </location>
</feature>
<dbReference type="Pfam" id="PF00072">
    <property type="entry name" value="Response_reg"/>
    <property type="match status" value="1"/>
</dbReference>
<dbReference type="InterPro" id="IPR036890">
    <property type="entry name" value="HATPase_C_sf"/>
</dbReference>
<dbReference type="EC" id="2.7.13.3" evidence="2"/>
<dbReference type="SMART" id="SM00388">
    <property type="entry name" value="HisKA"/>
    <property type="match status" value="1"/>
</dbReference>
<dbReference type="PANTHER" id="PTHR43047">
    <property type="entry name" value="TWO-COMPONENT HISTIDINE PROTEIN KINASE"/>
    <property type="match status" value="1"/>
</dbReference>
<keyword evidence="12" id="KW-1185">Reference proteome</keyword>
<dbReference type="SMART" id="SM00448">
    <property type="entry name" value="REC"/>
    <property type="match status" value="1"/>
</dbReference>
<dbReference type="AlphaFoldDB" id="A0A972FJ19"/>
<feature type="transmembrane region" description="Helical" evidence="7">
    <location>
        <begin position="371"/>
        <end position="394"/>
    </location>
</feature>
<dbReference type="InterPro" id="IPR011622">
    <property type="entry name" value="7TMR_DISM_rcpt_extracell_dom2"/>
</dbReference>
<dbReference type="PROSITE" id="PS50110">
    <property type="entry name" value="RESPONSE_REGULATORY"/>
    <property type="match status" value="1"/>
</dbReference>
<dbReference type="InterPro" id="IPR011006">
    <property type="entry name" value="CheY-like_superfamily"/>
</dbReference>
<name>A0A972FJ19_9RHOO</name>
<evidence type="ECO:0000256" key="1">
    <source>
        <dbReference type="ARBA" id="ARBA00000085"/>
    </source>
</evidence>
<keyword evidence="8" id="KW-0732">Signal</keyword>
<dbReference type="Gene3D" id="3.40.50.2300">
    <property type="match status" value="1"/>
</dbReference>
<dbReference type="Gene3D" id="3.30.565.10">
    <property type="entry name" value="Histidine kinase-like ATPase, C-terminal domain"/>
    <property type="match status" value="1"/>
</dbReference>
<evidence type="ECO:0000256" key="3">
    <source>
        <dbReference type="ARBA" id="ARBA00022553"/>
    </source>
</evidence>
<reference evidence="11" key="1">
    <citation type="submission" date="2019-12" db="EMBL/GenBank/DDBJ databases">
        <title>Comparative genomics gives insights into the taxonomy of the Azoarcus-Aromatoleum group and reveals separate origins of nif in the plant-associated Azoarcus and non-plant-associated Aromatoleum sub-groups.</title>
        <authorList>
            <person name="Lafos M."/>
            <person name="Maluk M."/>
            <person name="Batista M."/>
            <person name="Junghare M."/>
            <person name="Carmona M."/>
            <person name="Faoro H."/>
            <person name="Cruz L.M."/>
            <person name="Battistoni F."/>
            <person name="De Souza E."/>
            <person name="Pedrosa F."/>
            <person name="Chen W.-M."/>
            <person name="Poole P.S."/>
            <person name="Dixon R.A."/>
            <person name="James E.K."/>
        </authorList>
    </citation>
    <scope>NUCLEOTIDE SEQUENCE</scope>
    <source>
        <strain evidence="11">NSC3</strain>
    </source>
</reference>
<dbReference type="EMBL" id="WTVM01000047">
    <property type="protein sequence ID" value="NMG03211.1"/>
    <property type="molecule type" value="Genomic_DNA"/>
</dbReference>
<gene>
    <name evidence="11" type="ORF">GPA21_09520</name>
</gene>
<feature type="modified residue" description="4-aspartylphosphate" evidence="6">
    <location>
        <position position="746"/>
    </location>
</feature>
<evidence type="ECO:0000259" key="10">
    <source>
        <dbReference type="PROSITE" id="PS50110"/>
    </source>
</evidence>
<dbReference type="PROSITE" id="PS50109">
    <property type="entry name" value="HIS_KIN"/>
    <property type="match status" value="1"/>
</dbReference>
<dbReference type="GO" id="GO:0000155">
    <property type="term" value="F:phosphorelay sensor kinase activity"/>
    <property type="evidence" value="ECO:0007669"/>
    <property type="project" value="InterPro"/>
</dbReference>
<keyword evidence="4" id="KW-0808">Transferase</keyword>
<dbReference type="InterPro" id="IPR001789">
    <property type="entry name" value="Sig_transdc_resp-reg_receiver"/>
</dbReference>
<feature type="domain" description="Histidine kinase" evidence="9">
    <location>
        <begin position="451"/>
        <end position="666"/>
    </location>
</feature>
<keyword evidence="7" id="KW-0812">Transmembrane</keyword>
<organism evidence="11 12">
    <name type="scientific">Azoarcus taiwanensis</name>
    <dbReference type="NCBI Taxonomy" id="666964"/>
    <lineage>
        <taxon>Bacteria</taxon>
        <taxon>Pseudomonadati</taxon>
        <taxon>Pseudomonadota</taxon>
        <taxon>Betaproteobacteria</taxon>
        <taxon>Rhodocyclales</taxon>
        <taxon>Zoogloeaceae</taxon>
        <taxon>Azoarcus</taxon>
    </lineage>
</organism>
<dbReference type="RefSeq" id="WP_168987967.1">
    <property type="nucleotide sequence ID" value="NZ_CAWPHM010000272.1"/>
</dbReference>
<dbReference type="Pfam" id="PF00512">
    <property type="entry name" value="HisKA"/>
    <property type="match status" value="1"/>
</dbReference>
<feature type="domain" description="Response regulatory" evidence="10">
    <location>
        <begin position="693"/>
        <end position="811"/>
    </location>
</feature>
<dbReference type="InterPro" id="IPR003594">
    <property type="entry name" value="HATPase_dom"/>
</dbReference>
<comment type="catalytic activity">
    <reaction evidence="1">
        <text>ATP + protein L-histidine = ADP + protein N-phospho-L-histidine.</text>
        <dbReference type="EC" id="2.7.13.3"/>
    </reaction>
</comment>
<evidence type="ECO:0000313" key="12">
    <source>
        <dbReference type="Proteomes" id="UP000599523"/>
    </source>
</evidence>
<dbReference type="Proteomes" id="UP000599523">
    <property type="component" value="Unassembled WGS sequence"/>
</dbReference>
<dbReference type="InterPro" id="IPR036097">
    <property type="entry name" value="HisK_dim/P_sf"/>
</dbReference>
<dbReference type="InterPro" id="IPR004358">
    <property type="entry name" value="Sig_transdc_His_kin-like_C"/>
</dbReference>
<evidence type="ECO:0000256" key="6">
    <source>
        <dbReference type="PROSITE-ProRule" id="PRU00169"/>
    </source>
</evidence>
<evidence type="ECO:0000256" key="8">
    <source>
        <dbReference type="SAM" id="SignalP"/>
    </source>
</evidence>
<evidence type="ECO:0000256" key="7">
    <source>
        <dbReference type="SAM" id="Phobius"/>
    </source>
</evidence>
<dbReference type="SMART" id="SM00387">
    <property type="entry name" value="HATPase_c"/>
    <property type="match status" value="1"/>
</dbReference>
<dbReference type="SUPFAM" id="SSF52172">
    <property type="entry name" value="CheY-like"/>
    <property type="match status" value="1"/>
</dbReference>
<evidence type="ECO:0000256" key="2">
    <source>
        <dbReference type="ARBA" id="ARBA00012438"/>
    </source>
</evidence>
<dbReference type="InterPro" id="IPR003661">
    <property type="entry name" value="HisK_dim/P_dom"/>
</dbReference>
<sequence length="898" mass="98758">MTEAVSRLIGVLYVRGLLVLAWLCLAAGATAAECEPIDVYSAQPDVDFVGAMCLLEVAADEILIPDDALAGSKWVPVASDRDRLAAPRQRSTLWLKSRLTNSGTDAVQRWIEFYPWRLRDVQVWLIDPRTGVVRDHLLNGLDVPITDRDIRTRRTLVPVTLSPDESVLMLVRIHGDHRAGVKITAWAPGAFSADQAERLKVYSLVTAVMLTVVSVLFLQFRMGYVLLGAWALSLFVLEVEKDGFLSFLLFPSMSQLSVYLITIFSVFEKALFLAMSVHLLGLNKHRLWRWSLPVGLGAACAYALSISVLDGGQMRSLAVTLHLGFLLLWLMLLPAALSQPGRWKYVNLVVLGCVWVATATVVIGYGQGTVAALTFSTLRVVVSVMALMVLIWVYSRRIHEYERNLAARVRRLEQADRDWLEHLVEIRTRELEVARHEAEKANAAKTAFLARVTHNLKSPLTAIMGYAQLLRGEPGKVGRMSGFIHDSADHMLNLLTRLIDHARDVTAIEVTPRDVYLHTFIDSLCNEADILASRNGNVFRLERANALDPVVRCDETLLREILLNLLENAAKYTRDGEIVLKVSTEHPSVGNERRLVWVVRDTGQGIPKAEQASVFEPFYRASPQGEGVGLGLPTVKALVGKLGGDISLESEHGVGTSVRVSIPVEPGNEALVAIARRDLPRHMLPQFDAGGRRAWVVEDASVIRELLDAELSAMGFTVRTFADAESATAALNATDVSERPTLVLTDHRLPGESGDTVLQAVKQTDQTVSVILLSATRELETPPPASDWQYAARLSKPVDLAQLRSEIARICGLEQVTVRLAAPGWKYDATPAPTTWPPDSDAVAIVQQWLALGAVTDLVEWCDSAATQHPAHAGAIADLRQLAERGQFGAFATRLQAL</sequence>
<feature type="chain" id="PRO_5037559898" description="histidine kinase" evidence="8">
    <location>
        <begin position="32"/>
        <end position="898"/>
    </location>
</feature>
<keyword evidence="3 6" id="KW-0597">Phosphoprotein</keyword>
<evidence type="ECO:0000256" key="4">
    <source>
        <dbReference type="ARBA" id="ARBA00022679"/>
    </source>
</evidence>
<feature type="transmembrane region" description="Helical" evidence="7">
    <location>
        <begin position="314"/>
        <end position="333"/>
    </location>
</feature>
<dbReference type="Pfam" id="PF07696">
    <property type="entry name" value="7TMR-DISMED2"/>
    <property type="match status" value="1"/>
</dbReference>
<dbReference type="Pfam" id="PF02518">
    <property type="entry name" value="HATPase_c"/>
    <property type="match status" value="1"/>
</dbReference>
<evidence type="ECO:0000313" key="11">
    <source>
        <dbReference type="EMBL" id="NMG03211.1"/>
    </source>
</evidence>
<dbReference type="PANTHER" id="PTHR43047:SF72">
    <property type="entry name" value="OSMOSENSING HISTIDINE PROTEIN KINASE SLN1"/>
    <property type="match status" value="1"/>
</dbReference>
<proteinExistence type="predicted"/>
<dbReference type="Gene3D" id="2.60.40.2380">
    <property type="match status" value="1"/>
</dbReference>
<protein>
    <recommendedName>
        <fullName evidence="2">histidine kinase</fullName>
        <ecNumber evidence="2">2.7.13.3</ecNumber>
    </recommendedName>
</protein>
<evidence type="ECO:0000256" key="5">
    <source>
        <dbReference type="ARBA" id="ARBA00022777"/>
    </source>
</evidence>
<feature type="transmembrane region" description="Helical" evidence="7">
    <location>
        <begin position="345"/>
        <end position="365"/>
    </location>
</feature>
<keyword evidence="5" id="KW-0418">Kinase</keyword>